<gene>
    <name evidence="4" type="ORF">KUTeg_016252</name>
</gene>
<accession>A0ABQ9EKC0</accession>
<dbReference type="EMBL" id="JARBDR010000813">
    <property type="protein sequence ID" value="KAJ8305707.1"/>
    <property type="molecule type" value="Genomic_DNA"/>
</dbReference>
<comment type="caution">
    <text evidence="4">The sequence shown here is derived from an EMBL/GenBank/DDBJ whole genome shotgun (WGS) entry which is preliminary data.</text>
</comment>
<feature type="region of interest" description="Disordered" evidence="3">
    <location>
        <begin position="322"/>
        <end position="342"/>
    </location>
</feature>
<feature type="compositionally biased region" description="Polar residues" evidence="3">
    <location>
        <begin position="74"/>
        <end position="102"/>
    </location>
</feature>
<evidence type="ECO:0000313" key="4">
    <source>
        <dbReference type="EMBL" id="KAJ8305707.1"/>
    </source>
</evidence>
<keyword evidence="5" id="KW-1185">Reference proteome</keyword>
<evidence type="ECO:0000256" key="3">
    <source>
        <dbReference type="SAM" id="MobiDB-lite"/>
    </source>
</evidence>
<evidence type="ECO:0008006" key="6">
    <source>
        <dbReference type="Google" id="ProtNLM"/>
    </source>
</evidence>
<evidence type="ECO:0000256" key="2">
    <source>
        <dbReference type="ARBA" id="ARBA00023242"/>
    </source>
</evidence>
<evidence type="ECO:0000313" key="5">
    <source>
        <dbReference type="Proteomes" id="UP001217089"/>
    </source>
</evidence>
<comment type="subcellular location">
    <subcellularLocation>
        <location evidence="1">Nucleus</location>
    </subcellularLocation>
</comment>
<reference evidence="4 5" key="1">
    <citation type="submission" date="2022-12" db="EMBL/GenBank/DDBJ databases">
        <title>Chromosome-level genome of Tegillarca granosa.</title>
        <authorList>
            <person name="Kim J."/>
        </authorList>
    </citation>
    <scope>NUCLEOTIDE SEQUENCE [LARGE SCALE GENOMIC DNA]</scope>
    <source>
        <strain evidence="4">Teg-2019</strain>
        <tissue evidence="4">Adductor muscle</tissue>
    </source>
</reference>
<feature type="region of interest" description="Disordered" evidence="3">
    <location>
        <begin position="59"/>
        <end position="102"/>
    </location>
</feature>
<dbReference type="InterPro" id="IPR039336">
    <property type="entry name" value="Midnolin"/>
</dbReference>
<sequence>MPNMESGMSKGKDLGVMQALANLSDSQVNDFLSGRAPLLLALRLGDHMMFIQLQLSTSQCSNRRHRPAPVTLPSPGQFSVQDHQEIPSPTLTPRSPISESSLMSQKMQNIQNISDNLQVNRSSPSTLRMPSDSPVSVSSTTPAGTASEATTPATSPSGAVIESMHHIGNGIYSGTFSGTLDPSLQDSSGKPRRDISTILHILNDLLGAHPEYRQQKYFFNHQQNIRKDAFNQSYHDNQKKGDLNSSNIESNDTDLREKVRHLQMMMEEKKLRRKARRDMRAPYQWERKQSGYSSIGEYKDEECNTEETCDSEECMEVADSVNETPSSYNGNNQNLEHETVAV</sequence>
<feature type="compositionally biased region" description="Polar residues" evidence="3">
    <location>
        <begin position="322"/>
        <end position="334"/>
    </location>
</feature>
<protein>
    <recommendedName>
        <fullName evidence="6">Midnolin</fullName>
    </recommendedName>
</protein>
<organism evidence="4 5">
    <name type="scientific">Tegillarca granosa</name>
    <name type="common">Malaysian cockle</name>
    <name type="synonym">Anadara granosa</name>
    <dbReference type="NCBI Taxonomy" id="220873"/>
    <lineage>
        <taxon>Eukaryota</taxon>
        <taxon>Metazoa</taxon>
        <taxon>Spiralia</taxon>
        <taxon>Lophotrochozoa</taxon>
        <taxon>Mollusca</taxon>
        <taxon>Bivalvia</taxon>
        <taxon>Autobranchia</taxon>
        <taxon>Pteriomorphia</taxon>
        <taxon>Arcoida</taxon>
        <taxon>Arcoidea</taxon>
        <taxon>Arcidae</taxon>
        <taxon>Tegillarca</taxon>
    </lineage>
</organism>
<dbReference type="Proteomes" id="UP001217089">
    <property type="component" value="Unassembled WGS sequence"/>
</dbReference>
<dbReference type="PANTHER" id="PTHR23010:SF1">
    <property type="entry name" value="MIDNOLIN"/>
    <property type="match status" value="1"/>
</dbReference>
<keyword evidence="2" id="KW-0539">Nucleus</keyword>
<proteinExistence type="predicted"/>
<dbReference type="PANTHER" id="PTHR23010">
    <property type="entry name" value="MIDNOLIN"/>
    <property type="match status" value="1"/>
</dbReference>
<evidence type="ECO:0000256" key="1">
    <source>
        <dbReference type="ARBA" id="ARBA00004123"/>
    </source>
</evidence>
<feature type="compositionally biased region" description="Low complexity" evidence="3">
    <location>
        <begin position="130"/>
        <end position="158"/>
    </location>
</feature>
<feature type="region of interest" description="Disordered" evidence="3">
    <location>
        <begin position="120"/>
        <end position="158"/>
    </location>
</feature>
<name>A0ABQ9EKC0_TEGGR</name>